<evidence type="ECO:0000256" key="3">
    <source>
        <dbReference type="SAM" id="Phobius"/>
    </source>
</evidence>
<keyword evidence="3" id="KW-1133">Transmembrane helix</keyword>
<dbReference type="AlphaFoldDB" id="A0A1I9GDC0"/>
<evidence type="ECO:0000313" key="4">
    <source>
        <dbReference type="EMBL" id="CRZ25085.1"/>
    </source>
</evidence>
<feature type="compositionally biased region" description="Low complexity" evidence="2">
    <location>
        <begin position="46"/>
        <end position="57"/>
    </location>
</feature>
<dbReference type="PANTHER" id="PTHR37456">
    <property type="entry name" value="SI:CH211-266K2.1"/>
    <property type="match status" value="1"/>
</dbReference>
<name>A0A1I9GDC0_BRUMA</name>
<keyword evidence="3" id="KW-0472">Membrane</keyword>
<organism evidence="4">
    <name type="scientific">Brugia malayi</name>
    <name type="common">Filarial nematode worm</name>
    <dbReference type="NCBI Taxonomy" id="6279"/>
    <lineage>
        <taxon>Eukaryota</taxon>
        <taxon>Metazoa</taxon>
        <taxon>Ecdysozoa</taxon>
        <taxon>Nematoda</taxon>
        <taxon>Chromadorea</taxon>
        <taxon>Rhabditida</taxon>
        <taxon>Spirurina</taxon>
        <taxon>Spiruromorpha</taxon>
        <taxon>Filarioidea</taxon>
        <taxon>Onchocercidae</taxon>
        <taxon>Brugia</taxon>
    </lineage>
</organism>
<keyword evidence="1" id="KW-0677">Repeat</keyword>
<dbReference type="OMA" id="VFHINIF"/>
<dbReference type="InterPro" id="IPR050938">
    <property type="entry name" value="Collagen_Structural_Proteins"/>
</dbReference>
<dbReference type="PANTHER" id="PTHR37456:SF6">
    <property type="entry name" value="COLLAGEN ALPHA-1(XXIII) CHAIN-LIKE ISOFORM X2"/>
    <property type="match status" value="1"/>
</dbReference>
<evidence type="ECO:0000256" key="2">
    <source>
        <dbReference type="SAM" id="MobiDB-lite"/>
    </source>
</evidence>
<reference evidence="4" key="1">
    <citation type="journal article" date="2007" name="Science">
        <title>Draft genome of the filarial nematode parasite Brugia malayi.</title>
        <authorList>
            <person name="Ghedin E."/>
            <person name="Wang S."/>
            <person name="Spiro D."/>
            <person name="Caler E."/>
            <person name="Zhao Q."/>
            <person name="Crabtree J."/>
            <person name="Allen J.E."/>
            <person name="Delcher A.L."/>
            <person name="Guiliano D.B."/>
            <person name="Miranda-Saavedra D."/>
            <person name="Angiuoli S.V."/>
            <person name="Creasy T."/>
            <person name="Amedeo P."/>
            <person name="Haas B."/>
            <person name="El-Sayed N.M."/>
            <person name="Wortman J.R."/>
            <person name="Feldblyum T."/>
            <person name="Tallon L."/>
            <person name="Schatz M."/>
            <person name="Shumway M."/>
            <person name="Koo H."/>
            <person name="Salzberg S.L."/>
            <person name="Schobel S."/>
            <person name="Pertea M."/>
            <person name="Pop M."/>
            <person name="White O."/>
            <person name="Barton G.J."/>
            <person name="Carlow C.K."/>
            <person name="Crawford M.J."/>
            <person name="Daub J."/>
            <person name="Dimmic M.W."/>
            <person name="Estes C.F."/>
            <person name="Foster J.M."/>
            <person name="Ganatra M."/>
            <person name="Gregory W.F."/>
            <person name="Johnson N.M."/>
            <person name="Jin J."/>
            <person name="Komuniecki R."/>
            <person name="Korf I."/>
            <person name="Kumar S."/>
            <person name="Laney S."/>
            <person name="Li B.W."/>
            <person name="Li W."/>
            <person name="Lindblom T.H."/>
            <person name="Lustigman S."/>
            <person name="Ma D."/>
            <person name="Maina C.V."/>
            <person name="Martin D.M."/>
            <person name="McCarter J.P."/>
            <person name="McReynolds L."/>
            <person name="Mitreva M."/>
            <person name="Nutman T.B."/>
            <person name="Parkinson J."/>
            <person name="Peregrin-Alvarez J.M."/>
            <person name="Poole C."/>
            <person name="Ren Q."/>
            <person name="Saunders L."/>
            <person name="Sluder A.E."/>
            <person name="Smith K."/>
            <person name="Stanke M."/>
            <person name="Unnasch T.R."/>
            <person name="Ware J."/>
            <person name="Wei A.D."/>
            <person name="Weil G."/>
            <person name="Williams D.J."/>
            <person name="Zhang Y."/>
            <person name="Williams S.A."/>
            <person name="Fraser-Liggett C."/>
            <person name="Slatko B."/>
            <person name="Blaxter M.L."/>
            <person name="Scott A.L."/>
        </authorList>
    </citation>
    <scope>NUCLEOTIDE SEQUENCE</scope>
    <source>
        <strain evidence="4">FR3</strain>
    </source>
</reference>
<dbReference type="EMBL" id="LN856997">
    <property type="protein sequence ID" value="CRZ25085.1"/>
    <property type="molecule type" value="Genomic_DNA"/>
</dbReference>
<reference evidence="4" key="2">
    <citation type="submission" date="2012-12" db="EMBL/GenBank/DDBJ databases">
        <authorList>
            <consortium name="WormBase Consortium"/>
            <person name="Ghedin E."/>
            <person name="Paulini M."/>
        </authorList>
    </citation>
    <scope>NUCLEOTIDE SEQUENCE</scope>
    <source>
        <strain evidence="4">FR3</strain>
    </source>
</reference>
<proteinExistence type="predicted"/>
<dbReference type="InterPro" id="IPR008160">
    <property type="entry name" value="Collagen"/>
</dbReference>
<evidence type="ECO:0000256" key="1">
    <source>
        <dbReference type="ARBA" id="ARBA00022737"/>
    </source>
</evidence>
<dbReference type="Pfam" id="PF01391">
    <property type="entry name" value="Collagen"/>
    <property type="match status" value="1"/>
</dbReference>
<accession>A0A1I9GDC0</accession>
<feature type="transmembrane region" description="Helical" evidence="3">
    <location>
        <begin position="21"/>
        <end position="39"/>
    </location>
</feature>
<feature type="region of interest" description="Disordered" evidence="2">
    <location>
        <begin position="45"/>
        <end position="107"/>
    </location>
</feature>
<sequence>MNEKNFKFSSVFHINIFRLSVLMHLFGTFLLIICTAFVIQACIPSQGQQGQQGPPGRDGNKGPKGPKGPRGAQGESGLKGLIGDPGVRGRPGMEGEEGPTGPPGDEGPQGIIALFSINFIIDIIFGVSELLSCGHF</sequence>
<gene>
    <name evidence="4" type="primary">Bm10494</name>
    <name evidence="4" type="ORF">BM_Bm10494</name>
</gene>
<keyword evidence="3" id="KW-0812">Transmembrane</keyword>
<protein>
    <submittedName>
        <fullName evidence="4">Bm10494</fullName>
    </submittedName>
</protein>